<evidence type="ECO:0000313" key="2">
    <source>
        <dbReference type="Proteomes" id="UP000249239"/>
    </source>
</evidence>
<gene>
    <name evidence="1" type="ORF">LX69_02290</name>
</gene>
<name>A0A2W7N4F6_9BACT</name>
<dbReference type="Proteomes" id="UP000249239">
    <property type="component" value="Unassembled WGS sequence"/>
</dbReference>
<dbReference type="RefSeq" id="WP_111446149.1">
    <property type="nucleotide sequence ID" value="NZ_QKZK01000018.1"/>
</dbReference>
<dbReference type="AlphaFoldDB" id="A0A2W7N4F6"/>
<evidence type="ECO:0008006" key="3">
    <source>
        <dbReference type="Google" id="ProtNLM"/>
    </source>
</evidence>
<proteinExistence type="predicted"/>
<dbReference type="NCBIfam" id="NF040656">
    <property type="entry name" value="GHMP_GYDIA"/>
    <property type="match status" value="1"/>
</dbReference>
<comment type="caution">
    <text evidence="1">The sequence shown here is derived from an EMBL/GenBank/DDBJ whole genome shotgun (WGS) entry which is preliminary data.</text>
</comment>
<dbReference type="Gene3D" id="3.30.230.10">
    <property type="match status" value="1"/>
</dbReference>
<sequence>MKESYSHGKVLLSGEYLMTHGAVALAVPLRRGQYFQVTEGADEGLVWQSYCNDQLCMEARFSSSLGLLSSMDDERALLLAEILDKARRMSHKGDDFFNRKFVVTRIDFDPDWGFGNATTLIVNVSRWMGIDPFQLSAITKEASNYDIACVLSHHPILYCREGHQPHVQQVTFCPGFADELWFLFLGQGQMHSYRLGHDNDYVTPDVRLVSRVSLLSHHMVSCGDASTFRALMDEHERIVGEYIGETPVKQRFFSDFVGSVKSLGLWGSDFALVASDWEHARISDYFANKGLDVLFPYRELVLNVES</sequence>
<dbReference type="OrthoDB" id="5288719at2"/>
<accession>A0A2W7N4F6</accession>
<keyword evidence="2" id="KW-1185">Reference proteome</keyword>
<dbReference type="EMBL" id="QKZK01000018">
    <property type="protein sequence ID" value="PZX14961.1"/>
    <property type="molecule type" value="Genomic_DNA"/>
</dbReference>
<organism evidence="1 2">
    <name type="scientific">Breznakibacter xylanolyticus</name>
    <dbReference type="NCBI Taxonomy" id="990"/>
    <lineage>
        <taxon>Bacteria</taxon>
        <taxon>Pseudomonadati</taxon>
        <taxon>Bacteroidota</taxon>
        <taxon>Bacteroidia</taxon>
        <taxon>Marinilabiliales</taxon>
        <taxon>Marinilabiliaceae</taxon>
        <taxon>Breznakibacter</taxon>
    </lineage>
</organism>
<protein>
    <recommendedName>
        <fullName evidence="3">Mevalonate kinase</fullName>
    </recommendedName>
</protein>
<evidence type="ECO:0000313" key="1">
    <source>
        <dbReference type="EMBL" id="PZX14961.1"/>
    </source>
</evidence>
<reference evidence="1 2" key="1">
    <citation type="submission" date="2018-06" db="EMBL/GenBank/DDBJ databases">
        <title>Genomic Encyclopedia of Archaeal and Bacterial Type Strains, Phase II (KMG-II): from individual species to whole genera.</title>
        <authorList>
            <person name="Goeker M."/>
        </authorList>
    </citation>
    <scope>NUCLEOTIDE SEQUENCE [LARGE SCALE GENOMIC DNA]</scope>
    <source>
        <strain evidence="1 2">DSM 6779</strain>
    </source>
</reference>
<dbReference type="InterPro" id="IPR014721">
    <property type="entry name" value="Ribsml_uS5_D2-typ_fold_subgr"/>
</dbReference>
<dbReference type="InterPro" id="IPR047765">
    <property type="entry name" value="GHMP_GYDIA-like"/>
</dbReference>